<feature type="region of interest" description="Disordered" evidence="1">
    <location>
        <begin position="296"/>
        <end position="417"/>
    </location>
</feature>
<feature type="compositionally biased region" description="Polar residues" evidence="1">
    <location>
        <begin position="309"/>
        <end position="323"/>
    </location>
</feature>
<feature type="region of interest" description="Disordered" evidence="1">
    <location>
        <begin position="158"/>
        <end position="196"/>
    </location>
</feature>
<reference evidence="2 3" key="1">
    <citation type="submission" date="2021-06" db="EMBL/GenBank/DDBJ databases">
        <authorList>
            <person name="Palmer J.M."/>
        </authorList>
    </citation>
    <scope>NUCLEOTIDE SEQUENCE [LARGE SCALE GENOMIC DNA]</scope>
    <source>
        <strain evidence="2 3">MEX-2019</strain>
        <tissue evidence="2">Muscle</tissue>
    </source>
</reference>
<evidence type="ECO:0000313" key="2">
    <source>
        <dbReference type="EMBL" id="KAK5612795.1"/>
    </source>
</evidence>
<dbReference type="EMBL" id="JAHHUM010001305">
    <property type="protein sequence ID" value="KAK5612795.1"/>
    <property type="molecule type" value="Genomic_DNA"/>
</dbReference>
<feature type="region of interest" description="Disordered" evidence="1">
    <location>
        <begin position="663"/>
        <end position="757"/>
    </location>
</feature>
<protein>
    <submittedName>
        <fullName evidence="2">Uncharacterized protein</fullName>
    </submittedName>
</protein>
<name>A0AAV9RUS7_9TELE</name>
<organism evidence="2 3">
    <name type="scientific">Crenichthys baileyi</name>
    <name type="common">White River springfish</name>
    <dbReference type="NCBI Taxonomy" id="28760"/>
    <lineage>
        <taxon>Eukaryota</taxon>
        <taxon>Metazoa</taxon>
        <taxon>Chordata</taxon>
        <taxon>Craniata</taxon>
        <taxon>Vertebrata</taxon>
        <taxon>Euteleostomi</taxon>
        <taxon>Actinopterygii</taxon>
        <taxon>Neopterygii</taxon>
        <taxon>Teleostei</taxon>
        <taxon>Neoteleostei</taxon>
        <taxon>Acanthomorphata</taxon>
        <taxon>Ovalentaria</taxon>
        <taxon>Atherinomorphae</taxon>
        <taxon>Cyprinodontiformes</taxon>
        <taxon>Goodeidae</taxon>
        <taxon>Crenichthys</taxon>
    </lineage>
</organism>
<evidence type="ECO:0000313" key="3">
    <source>
        <dbReference type="Proteomes" id="UP001311232"/>
    </source>
</evidence>
<accession>A0AAV9RUS7</accession>
<dbReference type="Proteomes" id="UP001311232">
    <property type="component" value="Unassembled WGS sequence"/>
</dbReference>
<evidence type="ECO:0000256" key="1">
    <source>
        <dbReference type="SAM" id="MobiDB-lite"/>
    </source>
</evidence>
<gene>
    <name evidence="2" type="ORF">CRENBAI_006795</name>
</gene>
<feature type="compositionally biased region" description="Low complexity" evidence="1">
    <location>
        <begin position="696"/>
        <end position="726"/>
    </location>
</feature>
<feature type="compositionally biased region" description="Basic and acidic residues" evidence="1">
    <location>
        <begin position="730"/>
        <end position="745"/>
    </location>
</feature>
<dbReference type="AlphaFoldDB" id="A0AAV9RUS7"/>
<feature type="compositionally biased region" description="Basic residues" evidence="1">
    <location>
        <begin position="177"/>
        <end position="186"/>
    </location>
</feature>
<sequence length="757" mass="79655">MTSPRRDQTRRNQTFVAISSVSHRTTQRRRISGETIAHRRTFPPHGHSRKSLKAGILSDKRRSEDSFIGRTPAQVKTHRDLPILLPARLHSGVLPYTNLDRMFPPYLGLADGRQESIRDRWVQQQMDEAMRHLLADLEVLPSPLLLEQMEREGVQRRSLPAPLVAHPDLSEKPTSSSRHKKRRRRAPSCFSAGEEESPMAAAVMSGAMVSLPADMRTAASIPASSSATALSPRLAAAPPMPSSHSPAQDSVVTPEELDELFKIKSFRRTSLLYSSPELIEKIRQMEEDYQTAIRQFYCRPPPSPPSLQRAASQPTSGLQSSAAAEQPTPGLQGAATEQPTAGLQVAAAEQPMPGLQSAAAAQPSPRLQSAAIVPPKSASTSSTRHRGRQKRDASAQVIGGSGDASTPATPPRVAATPQPLLKPLRVPATPQPLLKPLRVPATPQPLLKPQMVPATPQPLLKPLSVSATPQLLRFEDEPVPEHAPERFKKELVLVLASESRDGGFEEEVPPDPVSEGFKEQLVLVLVSEGPVGVASASASGGSPGTITSSFAAGLLTTSSFAAGLWATMVSTPLSVSSSLAPPSTVPTPLSASTPSLSAAQDSVLQLGDDLVARLNFVPARDDVLVARLTFVPARDEGFEEEVPPDPVSEGFMEQLVLILASEGPPDSASVSEGPVGAASVSEGPVGAASASKGPIGAASASEGSPGSASASEGSPGSASASDGSPGTVKAKPDSMPDSKPPEFHRVPGGSFSAQQTS</sequence>
<keyword evidence="3" id="KW-1185">Reference proteome</keyword>
<proteinExistence type="predicted"/>
<comment type="caution">
    <text evidence="2">The sequence shown here is derived from an EMBL/GenBank/DDBJ whole genome shotgun (WGS) entry which is preliminary data.</text>
</comment>